<protein>
    <submittedName>
        <fullName evidence="3">Uncharacterized protein</fullName>
    </submittedName>
</protein>
<dbReference type="InterPro" id="IPR045428">
    <property type="entry name" value="EACC1"/>
</dbReference>
<evidence type="ECO:0000313" key="4">
    <source>
        <dbReference type="Proteomes" id="UP001501509"/>
    </source>
</evidence>
<gene>
    <name evidence="3" type="ORF">GCM10010411_64750</name>
</gene>
<comment type="caution">
    <text evidence="3">The sequence shown here is derived from an EMBL/GenBank/DDBJ whole genome shotgun (WGS) entry which is preliminary data.</text>
</comment>
<keyword evidence="4" id="KW-1185">Reference proteome</keyword>
<keyword evidence="2" id="KW-0812">Transmembrane</keyword>
<evidence type="ECO:0000256" key="2">
    <source>
        <dbReference type="SAM" id="Phobius"/>
    </source>
</evidence>
<keyword evidence="2" id="KW-1133">Transmembrane helix</keyword>
<keyword evidence="2" id="KW-0472">Membrane</keyword>
<dbReference type="RefSeq" id="WP_344546274.1">
    <property type="nucleotide sequence ID" value="NZ_BAAATD010000010.1"/>
</dbReference>
<feature type="transmembrane region" description="Helical" evidence="2">
    <location>
        <begin position="66"/>
        <end position="89"/>
    </location>
</feature>
<sequence>MKTDSAKQWQKGEGVQARISVIDDGGGTSALESLSDWLRGEPELSGRVRMDAQPPRPGEMGALTQALLIAVGSGGTVSVLVTSLTAWLSRPGGAKVRIRIENESGAVVEIETDNVPGDEIETLVRRALRPPVLPRD</sequence>
<accession>A0ABP6CHD7</accession>
<proteinExistence type="predicted"/>
<evidence type="ECO:0000256" key="1">
    <source>
        <dbReference type="SAM" id="MobiDB-lite"/>
    </source>
</evidence>
<dbReference type="EMBL" id="BAAATD010000010">
    <property type="protein sequence ID" value="GAA2620025.1"/>
    <property type="molecule type" value="Genomic_DNA"/>
</dbReference>
<name>A0ABP6CHD7_9ACTN</name>
<feature type="region of interest" description="Disordered" evidence="1">
    <location>
        <begin position="1"/>
        <end position="28"/>
    </location>
</feature>
<dbReference type="Proteomes" id="UP001501509">
    <property type="component" value="Unassembled WGS sequence"/>
</dbReference>
<reference evidence="4" key="1">
    <citation type="journal article" date="2019" name="Int. J. Syst. Evol. Microbiol.">
        <title>The Global Catalogue of Microorganisms (GCM) 10K type strain sequencing project: providing services to taxonomists for standard genome sequencing and annotation.</title>
        <authorList>
            <consortium name="The Broad Institute Genomics Platform"/>
            <consortium name="The Broad Institute Genome Sequencing Center for Infectious Disease"/>
            <person name="Wu L."/>
            <person name="Ma J."/>
        </authorList>
    </citation>
    <scope>NUCLEOTIDE SEQUENCE [LARGE SCALE GENOMIC DNA]</scope>
    <source>
        <strain evidence="4">JCM 6833</strain>
    </source>
</reference>
<evidence type="ECO:0000313" key="3">
    <source>
        <dbReference type="EMBL" id="GAA2620025.1"/>
    </source>
</evidence>
<organism evidence="3 4">
    <name type="scientific">Actinomadura fulvescens</name>
    <dbReference type="NCBI Taxonomy" id="46160"/>
    <lineage>
        <taxon>Bacteria</taxon>
        <taxon>Bacillati</taxon>
        <taxon>Actinomycetota</taxon>
        <taxon>Actinomycetes</taxon>
        <taxon>Streptosporangiales</taxon>
        <taxon>Thermomonosporaceae</taxon>
        <taxon>Actinomadura</taxon>
    </lineage>
</organism>
<dbReference type="Pfam" id="PF19953">
    <property type="entry name" value="EACC1"/>
    <property type="match status" value="1"/>
</dbReference>